<keyword evidence="3" id="KW-1185">Reference proteome</keyword>
<protein>
    <submittedName>
        <fullName evidence="2">Uncharacterized protein</fullName>
    </submittedName>
</protein>
<proteinExistence type="predicted"/>
<reference evidence="2" key="1">
    <citation type="submission" date="2022-06" db="EMBL/GenBank/DDBJ databases">
        <title>Uncovering the hologenomic basis of an extraordinary plant invasion.</title>
        <authorList>
            <person name="Bieker V.C."/>
            <person name="Martin M.D."/>
            <person name="Gilbert T."/>
            <person name="Hodgins K."/>
            <person name="Battlay P."/>
            <person name="Petersen B."/>
            <person name="Wilson J."/>
        </authorList>
    </citation>
    <scope>NUCLEOTIDE SEQUENCE</scope>
    <source>
        <strain evidence="2">AA19_3_7</strain>
        <tissue evidence="2">Leaf</tissue>
    </source>
</reference>
<dbReference type="AlphaFoldDB" id="A0AAD5GQS6"/>
<accession>A0AAD5GQS6</accession>
<evidence type="ECO:0000313" key="3">
    <source>
        <dbReference type="Proteomes" id="UP001206925"/>
    </source>
</evidence>
<name>A0AAD5GQS6_AMBAR</name>
<dbReference type="EMBL" id="JAMZMK010006396">
    <property type="protein sequence ID" value="KAI7749171.1"/>
    <property type="molecule type" value="Genomic_DNA"/>
</dbReference>
<sequence>MLDGRSDNSTRLLQPDRSRSLRHGSREMPEGLITHKYHMGCLHLSTFNCQDLTSLKVVEIEVLTTTQIQRNKIGTRLVQNRPTDGGIISILVPPKSRVTKLSMFDWISGNW</sequence>
<evidence type="ECO:0000313" key="2">
    <source>
        <dbReference type="EMBL" id="KAI7749171.1"/>
    </source>
</evidence>
<feature type="region of interest" description="Disordered" evidence="1">
    <location>
        <begin position="1"/>
        <end position="27"/>
    </location>
</feature>
<gene>
    <name evidence="2" type="ORF">M8C21_028226</name>
</gene>
<organism evidence="2 3">
    <name type="scientific">Ambrosia artemisiifolia</name>
    <name type="common">Common ragweed</name>
    <dbReference type="NCBI Taxonomy" id="4212"/>
    <lineage>
        <taxon>Eukaryota</taxon>
        <taxon>Viridiplantae</taxon>
        <taxon>Streptophyta</taxon>
        <taxon>Embryophyta</taxon>
        <taxon>Tracheophyta</taxon>
        <taxon>Spermatophyta</taxon>
        <taxon>Magnoliopsida</taxon>
        <taxon>eudicotyledons</taxon>
        <taxon>Gunneridae</taxon>
        <taxon>Pentapetalae</taxon>
        <taxon>asterids</taxon>
        <taxon>campanulids</taxon>
        <taxon>Asterales</taxon>
        <taxon>Asteraceae</taxon>
        <taxon>Asteroideae</taxon>
        <taxon>Heliantheae alliance</taxon>
        <taxon>Heliantheae</taxon>
        <taxon>Ambrosia</taxon>
    </lineage>
</organism>
<comment type="caution">
    <text evidence="2">The sequence shown here is derived from an EMBL/GenBank/DDBJ whole genome shotgun (WGS) entry which is preliminary data.</text>
</comment>
<evidence type="ECO:0000256" key="1">
    <source>
        <dbReference type="SAM" id="MobiDB-lite"/>
    </source>
</evidence>
<dbReference type="Proteomes" id="UP001206925">
    <property type="component" value="Unassembled WGS sequence"/>
</dbReference>